<reference evidence="1" key="1">
    <citation type="submission" date="2020-10" db="EMBL/GenBank/DDBJ databases">
        <authorList>
            <person name="Gilroy R."/>
        </authorList>
    </citation>
    <scope>NUCLEOTIDE SEQUENCE</scope>
    <source>
        <strain evidence="1">ChiHjej12B11-7776</strain>
    </source>
</reference>
<evidence type="ECO:0000313" key="2">
    <source>
        <dbReference type="Proteomes" id="UP000886852"/>
    </source>
</evidence>
<comment type="caution">
    <text evidence="1">The sequence shown here is derived from an EMBL/GenBank/DDBJ whole genome shotgun (WGS) entry which is preliminary data.</text>
</comment>
<dbReference type="Pfam" id="PF04229">
    <property type="entry name" value="GrpB"/>
    <property type="match status" value="1"/>
</dbReference>
<dbReference type="AlphaFoldDB" id="A0A9D1SPN0"/>
<reference evidence="1" key="2">
    <citation type="journal article" date="2021" name="PeerJ">
        <title>Extensive microbial diversity within the chicken gut microbiome revealed by metagenomics and culture.</title>
        <authorList>
            <person name="Gilroy R."/>
            <person name="Ravi A."/>
            <person name="Getino M."/>
            <person name="Pursley I."/>
            <person name="Horton D.L."/>
            <person name="Alikhan N.F."/>
            <person name="Baker D."/>
            <person name="Gharbi K."/>
            <person name="Hall N."/>
            <person name="Watson M."/>
            <person name="Adriaenssens E.M."/>
            <person name="Foster-Nyarko E."/>
            <person name="Jarju S."/>
            <person name="Secka A."/>
            <person name="Antonio M."/>
            <person name="Oren A."/>
            <person name="Chaudhuri R.R."/>
            <person name="La Ragione R."/>
            <person name="Hildebrand F."/>
            <person name="Pallen M.J."/>
        </authorList>
    </citation>
    <scope>NUCLEOTIDE SEQUENCE</scope>
    <source>
        <strain evidence="1">ChiHjej12B11-7776</strain>
    </source>
</reference>
<dbReference type="Proteomes" id="UP000886852">
    <property type="component" value="Unassembled WGS sequence"/>
</dbReference>
<organism evidence="1 2">
    <name type="scientific">Candidatus Fimimonas merdipullorum</name>
    <dbReference type="NCBI Taxonomy" id="2840822"/>
    <lineage>
        <taxon>Bacteria</taxon>
        <taxon>Pseudomonadati</taxon>
        <taxon>Myxococcota</taxon>
        <taxon>Myxococcia</taxon>
        <taxon>Myxococcales</taxon>
        <taxon>Cystobacterineae</taxon>
        <taxon>Myxococcaceae</taxon>
        <taxon>Myxococcaceae incertae sedis</taxon>
        <taxon>Candidatus Fimimonas</taxon>
    </lineage>
</organism>
<gene>
    <name evidence="1" type="ORF">IAC72_03820</name>
</gene>
<accession>A0A9D1SPN0</accession>
<evidence type="ECO:0000313" key="1">
    <source>
        <dbReference type="EMBL" id="HIU91118.1"/>
    </source>
</evidence>
<name>A0A9D1SPN0_9BACT</name>
<sequence length="174" mass="20067">MQHVTVTEYDPRWEKLFEEEKRLIASILGDNAAEIYHIGSTAVDGLAAKPIIDVMPVVYSLSAVDEVKGAFEQTGYEYLGEFGIKGRRYMRKGGDERTHQVHVFHVSDRQNVCRHLAVRDYLRTHPDEASAYAQLKKRLAAQFPYDIQSYCDGKAQFVTELERKALQYYDCEKR</sequence>
<dbReference type="PANTHER" id="PTHR34822:SF1">
    <property type="entry name" value="GRPB FAMILY PROTEIN"/>
    <property type="match status" value="1"/>
</dbReference>
<dbReference type="PANTHER" id="PTHR34822">
    <property type="entry name" value="GRPB DOMAIN PROTEIN (AFU_ORTHOLOGUE AFUA_1G01530)"/>
    <property type="match status" value="1"/>
</dbReference>
<dbReference type="InterPro" id="IPR043519">
    <property type="entry name" value="NT_sf"/>
</dbReference>
<protein>
    <submittedName>
        <fullName evidence="1">GrpB family protein</fullName>
    </submittedName>
</protein>
<dbReference type="InterPro" id="IPR007344">
    <property type="entry name" value="GrpB/CoaE"/>
</dbReference>
<dbReference type="SUPFAM" id="SSF81301">
    <property type="entry name" value="Nucleotidyltransferase"/>
    <property type="match status" value="1"/>
</dbReference>
<proteinExistence type="predicted"/>
<dbReference type="EMBL" id="DVOC01000065">
    <property type="protein sequence ID" value="HIU91118.1"/>
    <property type="molecule type" value="Genomic_DNA"/>
</dbReference>
<dbReference type="Gene3D" id="3.30.460.10">
    <property type="entry name" value="Beta Polymerase, domain 2"/>
    <property type="match status" value="1"/>
</dbReference>